<evidence type="ECO:0000313" key="3">
    <source>
        <dbReference type="EMBL" id="KIO17925.1"/>
    </source>
</evidence>
<dbReference type="SUPFAM" id="SSF46938">
    <property type="entry name" value="CRAL/TRIO N-terminal domain"/>
    <property type="match status" value="1"/>
</dbReference>
<reference evidence="4" key="2">
    <citation type="submission" date="2015-01" db="EMBL/GenBank/DDBJ databases">
        <title>Evolutionary Origins and Diversification of the Mycorrhizal Mutualists.</title>
        <authorList>
            <consortium name="DOE Joint Genome Institute"/>
            <consortium name="Mycorrhizal Genomics Consortium"/>
            <person name="Kohler A."/>
            <person name="Kuo A."/>
            <person name="Nagy L.G."/>
            <person name="Floudas D."/>
            <person name="Copeland A."/>
            <person name="Barry K.W."/>
            <person name="Cichocki N."/>
            <person name="Veneault-Fourrey C."/>
            <person name="LaButti K."/>
            <person name="Lindquist E.A."/>
            <person name="Lipzen A."/>
            <person name="Lundell T."/>
            <person name="Morin E."/>
            <person name="Murat C."/>
            <person name="Riley R."/>
            <person name="Ohm R."/>
            <person name="Sun H."/>
            <person name="Tunlid A."/>
            <person name="Henrissat B."/>
            <person name="Grigoriev I.V."/>
            <person name="Hibbett D.S."/>
            <person name="Martin F."/>
        </authorList>
    </citation>
    <scope>NUCLEOTIDE SEQUENCE [LARGE SCALE GENOMIC DNA]</scope>
    <source>
        <strain evidence="4">MUT 4182</strain>
    </source>
</reference>
<name>A0A0C3PT39_9AGAM</name>
<dbReference type="InterPro" id="IPR036865">
    <property type="entry name" value="CRAL-TRIO_dom_sf"/>
</dbReference>
<dbReference type="PANTHER" id="PTHR45824:SF29">
    <property type="entry name" value="GH16843P"/>
    <property type="match status" value="1"/>
</dbReference>
<accession>A0A0C3PT39</accession>
<dbReference type="Pfam" id="PF03765">
    <property type="entry name" value="CRAL_TRIO_N"/>
    <property type="match status" value="1"/>
</dbReference>
<dbReference type="OrthoDB" id="75724at2759"/>
<dbReference type="EMBL" id="KN823330">
    <property type="protein sequence ID" value="KIO17925.1"/>
    <property type="molecule type" value="Genomic_DNA"/>
</dbReference>
<feature type="domain" description="CRAL/TRIO N-terminal" evidence="2">
    <location>
        <begin position="63"/>
        <end position="88"/>
    </location>
</feature>
<gene>
    <name evidence="3" type="ORF">M407DRAFT_12116</name>
</gene>
<dbReference type="Gene3D" id="3.40.525.10">
    <property type="entry name" value="CRAL-TRIO lipid binding domain"/>
    <property type="match status" value="1"/>
</dbReference>
<evidence type="ECO:0000259" key="2">
    <source>
        <dbReference type="SMART" id="SM01100"/>
    </source>
</evidence>
<dbReference type="InterPro" id="IPR036273">
    <property type="entry name" value="CRAL/TRIO_N_dom_sf"/>
</dbReference>
<protein>
    <recommendedName>
        <fullName evidence="2">CRAL/TRIO N-terminal domain-containing protein</fullName>
    </recommendedName>
</protein>
<dbReference type="SMART" id="SM01100">
    <property type="entry name" value="CRAL_TRIO_N"/>
    <property type="match status" value="1"/>
</dbReference>
<sequence length="141" mass="16590">MVVEHKTPNPPPSLPNRVRPTLTEEEQKKYETVLGHFADPKFVVPGVGDGKHTLTEEENFWLTRECILRYLRATKWSEKDAIHRIEETLKWRHEFGYYNDEMTPAGVENEVIAYPRQIGRSAYIPYVSFLGPHRQRARVWL</sequence>
<feature type="region of interest" description="Disordered" evidence="1">
    <location>
        <begin position="1"/>
        <end position="22"/>
    </location>
</feature>
<evidence type="ECO:0000313" key="4">
    <source>
        <dbReference type="Proteomes" id="UP000054248"/>
    </source>
</evidence>
<dbReference type="InterPro" id="IPR052578">
    <property type="entry name" value="PI_Transfer_CRAL-TRIO"/>
</dbReference>
<dbReference type="Proteomes" id="UP000054248">
    <property type="component" value="Unassembled WGS sequence"/>
</dbReference>
<dbReference type="AlphaFoldDB" id="A0A0C3PT39"/>
<reference evidence="3 4" key="1">
    <citation type="submission" date="2014-04" db="EMBL/GenBank/DDBJ databases">
        <authorList>
            <consortium name="DOE Joint Genome Institute"/>
            <person name="Kuo A."/>
            <person name="Girlanda M."/>
            <person name="Perotto S."/>
            <person name="Kohler A."/>
            <person name="Nagy L.G."/>
            <person name="Floudas D."/>
            <person name="Copeland A."/>
            <person name="Barry K.W."/>
            <person name="Cichocki N."/>
            <person name="Veneault-Fourrey C."/>
            <person name="LaButti K."/>
            <person name="Lindquist E.A."/>
            <person name="Lipzen A."/>
            <person name="Lundell T."/>
            <person name="Morin E."/>
            <person name="Murat C."/>
            <person name="Sun H."/>
            <person name="Tunlid A."/>
            <person name="Henrissat B."/>
            <person name="Grigoriev I.V."/>
            <person name="Hibbett D.S."/>
            <person name="Martin F."/>
            <person name="Nordberg H.P."/>
            <person name="Cantor M.N."/>
            <person name="Hua S.X."/>
        </authorList>
    </citation>
    <scope>NUCLEOTIDE SEQUENCE [LARGE SCALE GENOMIC DNA]</scope>
    <source>
        <strain evidence="3 4">MUT 4182</strain>
    </source>
</reference>
<dbReference type="PANTHER" id="PTHR45824">
    <property type="entry name" value="GH16843P"/>
    <property type="match status" value="1"/>
</dbReference>
<organism evidence="3 4">
    <name type="scientific">Tulasnella calospora MUT 4182</name>
    <dbReference type="NCBI Taxonomy" id="1051891"/>
    <lineage>
        <taxon>Eukaryota</taxon>
        <taxon>Fungi</taxon>
        <taxon>Dikarya</taxon>
        <taxon>Basidiomycota</taxon>
        <taxon>Agaricomycotina</taxon>
        <taxon>Agaricomycetes</taxon>
        <taxon>Cantharellales</taxon>
        <taxon>Tulasnellaceae</taxon>
        <taxon>Tulasnella</taxon>
    </lineage>
</organism>
<proteinExistence type="predicted"/>
<evidence type="ECO:0000256" key="1">
    <source>
        <dbReference type="SAM" id="MobiDB-lite"/>
    </source>
</evidence>
<dbReference type="HOGENOM" id="CLU_1826713_0_0_1"/>
<dbReference type="InterPro" id="IPR011074">
    <property type="entry name" value="CRAL/TRIO_N_dom"/>
</dbReference>
<keyword evidence="4" id="KW-1185">Reference proteome</keyword>
<dbReference type="GO" id="GO:0008526">
    <property type="term" value="F:phosphatidylinositol transfer activity"/>
    <property type="evidence" value="ECO:0007669"/>
    <property type="project" value="TreeGrafter"/>
</dbReference>